<reference evidence="2 3" key="1">
    <citation type="journal article" date="2022" name="bioRxiv">
        <title>Genomics of Preaxostyla Flagellates Illuminates Evolutionary Transitions and the Path Towards Mitochondrial Loss.</title>
        <authorList>
            <person name="Novak L.V.F."/>
            <person name="Treitli S.C."/>
            <person name="Pyrih J."/>
            <person name="Halakuc P."/>
            <person name="Pipaliya S.V."/>
            <person name="Vacek V."/>
            <person name="Brzon O."/>
            <person name="Soukal P."/>
            <person name="Eme L."/>
            <person name="Dacks J.B."/>
            <person name="Karnkowska A."/>
            <person name="Elias M."/>
            <person name="Hampl V."/>
        </authorList>
    </citation>
    <scope>NUCLEOTIDE SEQUENCE [LARGE SCALE GENOMIC DNA]</scope>
    <source>
        <strain evidence="2">NAU3</strain>
        <tissue evidence="2">Gut</tissue>
    </source>
</reference>
<gene>
    <name evidence="2" type="ORF">BLNAU_7928</name>
</gene>
<keyword evidence="3" id="KW-1185">Reference proteome</keyword>
<feature type="region of interest" description="Disordered" evidence="1">
    <location>
        <begin position="396"/>
        <end position="421"/>
    </location>
</feature>
<evidence type="ECO:0000256" key="1">
    <source>
        <dbReference type="SAM" id="MobiDB-lite"/>
    </source>
</evidence>
<feature type="compositionally biased region" description="Polar residues" evidence="1">
    <location>
        <begin position="479"/>
        <end position="499"/>
    </location>
</feature>
<sequence>MENPQYSFKNRIVLFTTRIPPPHPQLNEVLLTLTANNIELTIVHLPSCEPPSLIGTSFQSSTLLVPASTNQFTSLLSFSTLLADHPSVSLHSLTSSTNIRHRLAALFDSYLVEILGEKKHSGNPLTLPTVLATVSLSASPTPNHPLLPFAFSVAPSAPFQPSFIESAFPSGKLVLLFPTTHSPSLPPLFCDASPALLPPPHILFTPLCPFHSHPLISSTSIPSIGESREPTSKLICTAHSHQIETGETSLVVTVGDDSFPLAPQPSPQHFFHPSIASSSAPFGHWTSLSVVECLPLEGVCDSLTFGTPFLLSSSTSSPLIEHDYLETNDSLFLALVRHLDTHNLCIICSATLHFPALSLHPSSPSYTRYFVLLPSSLQGKLLVKNLASAEQVIRQTGSEDISSGPEKIKHDSASSAGRRRSEAMDSFSVESIVNSVISSLLHASFYDPSLHPSHTDTLLSALYSLQTQLPATLPLPSLVSSHPQQQLSELPSSNPSHSDTPPARRSSAPKKKEKKPKVEKKADSRKAKGSSMMLLDDEIDDAEAEAGSVLFFTGKGNETGTSSTSHPSQIITSQPLADFIPLDHPPLHSAIEKEVRKRQVLLQEEVKGQGLKDVQAKRFLKVQSLFDGETLFSEE</sequence>
<accession>A0ABQ9Y054</accession>
<name>A0ABQ9Y054_9EUKA</name>
<proteinExistence type="predicted"/>
<evidence type="ECO:0000313" key="3">
    <source>
        <dbReference type="Proteomes" id="UP001281761"/>
    </source>
</evidence>
<dbReference type="InterPro" id="IPR033587">
    <property type="entry name" value="M1AP"/>
</dbReference>
<organism evidence="2 3">
    <name type="scientific">Blattamonas nauphoetae</name>
    <dbReference type="NCBI Taxonomy" id="2049346"/>
    <lineage>
        <taxon>Eukaryota</taxon>
        <taxon>Metamonada</taxon>
        <taxon>Preaxostyla</taxon>
        <taxon>Oxymonadida</taxon>
        <taxon>Blattamonas</taxon>
    </lineage>
</organism>
<feature type="compositionally biased region" description="Basic residues" evidence="1">
    <location>
        <begin position="507"/>
        <end position="518"/>
    </location>
</feature>
<comment type="caution">
    <text evidence="2">The sequence shown here is derived from an EMBL/GenBank/DDBJ whole genome shotgun (WGS) entry which is preliminary data.</text>
</comment>
<dbReference type="Proteomes" id="UP001281761">
    <property type="component" value="Unassembled WGS sequence"/>
</dbReference>
<dbReference type="PANTHER" id="PTHR28642:SF1">
    <property type="entry name" value="MEIOSIS 1 ARREST PROTEIN"/>
    <property type="match status" value="1"/>
</dbReference>
<feature type="region of interest" description="Disordered" evidence="1">
    <location>
        <begin position="476"/>
        <end position="534"/>
    </location>
</feature>
<dbReference type="EMBL" id="JARBJD010000049">
    <property type="protein sequence ID" value="KAK2957098.1"/>
    <property type="molecule type" value="Genomic_DNA"/>
</dbReference>
<protein>
    <submittedName>
        <fullName evidence="2">Uncharacterized protein</fullName>
    </submittedName>
</protein>
<evidence type="ECO:0000313" key="2">
    <source>
        <dbReference type="EMBL" id="KAK2957098.1"/>
    </source>
</evidence>
<dbReference type="PANTHER" id="PTHR28642">
    <property type="entry name" value="MEIOSIS 1 ARREST PROTEIN"/>
    <property type="match status" value="1"/>
</dbReference>